<dbReference type="SMART" id="SM00355">
    <property type="entry name" value="ZnF_C2H2"/>
    <property type="match status" value="2"/>
</dbReference>
<evidence type="ECO:0000313" key="2">
    <source>
        <dbReference type="EMBL" id="KAK3381545.1"/>
    </source>
</evidence>
<reference evidence="2" key="2">
    <citation type="submission" date="2023-06" db="EMBL/GenBank/DDBJ databases">
        <authorList>
            <consortium name="Lawrence Berkeley National Laboratory"/>
            <person name="Haridas S."/>
            <person name="Hensen N."/>
            <person name="Bonometti L."/>
            <person name="Westerberg I."/>
            <person name="Brannstrom I.O."/>
            <person name="Guillou S."/>
            <person name="Cros-Aarteil S."/>
            <person name="Calhoun S."/>
            <person name="Kuo A."/>
            <person name="Mondo S."/>
            <person name="Pangilinan J."/>
            <person name="Riley R."/>
            <person name="LaButti K."/>
            <person name="Andreopoulos B."/>
            <person name="Lipzen A."/>
            <person name="Chen C."/>
            <person name="Yanf M."/>
            <person name="Daum C."/>
            <person name="Ng V."/>
            <person name="Clum A."/>
            <person name="Steindorff A."/>
            <person name="Ohm R."/>
            <person name="Martin F."/>
            <person name="Silar P."/>
            <person name="Natvig D."/>
            <person name="Lalanne C."/>
            <person name="Gautier V."/>
            <person name="Ament-velasquez S.L."/>
            <person name="Kruys A."/>
            <person name="Hutchinson M.I."/>
            <person name="Powell A.J."/>
            <person name="Barry K."/>
            <person name="Miller A.N."/>
            <person name="Grigoriev I.V."/>
            <person name="Debuchy R."/>
            <person name="Gladieux P."/>
            <person name="Thoren M.H."/>
            <person name="Johannesson H."/>
        </authorList>
    </citation>
    <scope>NUCLEOTIDE SEQUENCE</scope>
    <source>
        <strain evidence="2">CBS 232.78</strain>
    </source>
</reference>
<dbReference type="AlphaFoldDB" id="A0AAE0NHG2"/>
<reference evidence="2" key="1">
    <citation type="journal article" date="2023" name="Mol. Phylogenet. Evol.">
        <title>Genome-scale phylogeny and comparative genomics of the fungal order Sordariales.</title>
        <authorList>
            <person name="Hensen N."/>
            <person name="Bonometti L."/>
            <person name="Westerberg I."/>
            <person name="Brannstrom I.O."/>
            <person name="Guillou S."/>
            <person name="Cros-Aarteil S."/>
            <person name="Calhoun S."/>
            <person name="Haridas S."/>
            <person name="Kuo A."/>
            <person name="Mondo S."/>
            <person name="Pangilinan J."/>
            <person name="Riley R."/>
            <person name="LaButti K."/>
            <person name="Andreopoulos B."/>
            <person name="Lipzen A."/>
            <person name="Chen C."/>
            <person name="Yan M."/>
            <person name="Daum C."/>
            <person name="Ng V."/>
            <person name="Clum A."/>
            <person name="Steindorff A."/>
            <person name="Ohm R.A."/>
            <person name="Martin F."/>
            <person name="Silar P."/>
            <person name="Natvig D.O."/>
            <person name="Lalanne C."/>
            <person name="Gautier V."/>
            <person name="Ament-Velasquez S.L."/>
            <person name="Kruys A."/>
            <person name="Hutchinson M.I."/>
            <person name="Powell A.J."/>
            <person name="Barry K."/>
            <person name="Miller A.N."/>
            <person name="Grigoriev I.V."/>
            <person name="Debuchy R."/>
            <person name="Gladieux P."/>
            <person name="Hiltunen Thoren M."/>
            <person name="Johannesson H."/>
        </authorList>
    </citation>
    <scope>NUCLEOTIDE SEQUENCE</scope>
    <source>
        <strain evidence="2">CBS 232.78</strain>
    </source>
</reference>
<protein>
    <recommendedName>
        <fullName evidence="1">C2H2-type domain-containing protein</fullName>
    </recommendedName>
</protein>
<keyword evidence="3" id="KW-1185">Reference proteome</keyword>
<dbReference type="Proteomes" id="UP001285441">
    <property type="component" value="Unassembled WGS sequence"/>
</dbReference>
<proteinExistence type="predicted"/>
<organism evidence="2 3">
    <name type="scientific">Podospora didyma</name>
    <dbReference type="NCBI Taxonomy" id="330526"/>
    <lineage>
        <taxon>Eukaryota</taxon>
        <taxon>Fungi</taxon>
        <taxon>Dikarya</taxon>
        <taxon>Ascomycota</taxon>
        <taxon>Pezizomycotina</taxon>
        <taxon>Sordariomycetes</taxon>
        <taxon>Sordariomycetidae</taxon>
        <taxon>Sordariales</taxon>
        <taxon>Podosporaceae</taxon>
        <taxon>Podospora</taxon>
    </lineage>
</organism>
<evidence type="ECO:0000313" key="3">
    <source>
        <dbReference type="Proteomes" id="UP001285441"/>
    </source>
</evidence>
<feature type="domain" description="C2H2-type" evidence="1">
    <location>
        <begin position="127"/>
        <end position="149"/>
    </location>
</feature>
<dbReference type="InterPro" id="IPR013087">
    <property type="entry name" value="Znf_C2H2_type"/>
</dbReference>
<feature type="domain" description="C2H2-type" evidence="1">
    <location>
        <begin position="219"/>
        <end position="243"/>
    </location>
</feature>
<accession>A0AAE0NHG2</accession>
<gene>
    <name evidence="2" type="ORF">B0H63DRAFT_476005</name>
</gene>
<dbReference type="EMBL" id="JAULSW010000005">
    <property type="protein sequence ID" value="KAK3381545.1"/>
    <property type="molecule type" value="Genomic_DNA"/>
</dbReference>
<name>A0AAE0NHG2_9PEZI</name>
<sequence length="315" mass="36937">MAPTINYTMEEMSRNAFEYLFQRHLGNIPSPTQFPQQLQNCRIQLENTVNECCERFYTKCLKAGVTQDAYRSALHFLVQDFLGSLSAHSKFPQELLSEQIDLKRYIGACDAEIREKCLISSKSLPWLPCHRCAFSSHHSDTWWNHLLTHERVHEEEWHVDNSVFRLEPRWFKSHWPGCIECRGWDNSQCHRPCRNQQQVTDCSRCRCARMVYKTMTVRHACGFCTANQVFTRWNNYRGHLREHYKTGASTSEWSNLRVMYALICGDNVLYDALSKDLYLSERDGPLPKDWKADKNTLWSQVELKGLLSLQDSLQA</sequence>
<evidence type="ECO:0000259" key="1">
    <source>
        <dbReference type="SMART" id="SM00355"/>
    </source>
</evidence>
<comment type="caution">
    <text evidence="2">The sequence shown here is derived from an EMBL/GenBank/DDBJ whole genome shotgun (WGS) entry which is preliminary data.</text>
</comment>